<evidence type="ECO:0000256" key="2">
    <source>
        <dbReference type="PROSITE-ProRule" id="PRU00497"/>
    </source>
</evidence>
<dbReference type="InterPro" id="IPR050468">
    <property type="entry name" value="Cuticle_Struct_Prot"/>
</dbReference>
<evidence type="ECO:0000256" key="3">
    <source>
        <dbReference type="SAM" id="SignalP"/>
    </source>
</evidence>
<comment type="caution">
    <text evidence="4">The sequence shown here is derived from an EMBL/GenBank/DDBJ whole genome shotgun (WGS) entry which is preliminary data.</text>
</comment>
<dbReference type="InterPro" id="IPR031311">
    <property type="entry name" value="CHIT_BIND_RR_consensus"/>
</dbReference>
<evidence type="ECO:0000313" key="4">
    <source>
        <dbReference type="EMBL" id="RZF37339.1"/>
    </source>
</evidence>
<keyword evidence="1 2" id="KW-0193">Cuticle</keyword>
<reference evidence="4 5" key="1">
    <citation type="journal article" date="2017" name="Gigascience">
        <title>Genome sequence of the small brown planthopper, Laodelphax striatellus.</title>
        <authorList>
            <person name="Zhu J."/>
            <person name="Jiang F."/>
            <person name="Wang X."/>
            <person name="Yang P."/>
            <person name="Bao Y."/>
            <person name="Zhao W."/>
            <person name="Wang W."/>
            <person name="Lu H."/>
            <person name="Wang Q."/>
            <person name="Cui N."/>
            <person name="Li J."/>
            <person name="Chen X."/>
            <person name="Luo L."/>
            <person name="Yu J."/>
            <person name="Kang L."/>
            <person name="Cui F."/>
        </authorList>
    </citation>
    <scope>NUCLEOTIDE SEQUENCE [LARGE SCALE GENOMIC DNA]</scope>
    <source>
        <strain evidence="4">Lst14</strain>
    </source>
</reference>
<dbReference type="PRINTS" id="PR00947">
    <property type="entry name" value="CUTICLE"/>
</dbReference>
<proteinExistence type="predicted"/>
<keyword evidence="5" id="KW-1185">Reference proteome</keyword>
<dbReference type="Proteomes" id="UP000291343">
    <property type="component" value="Unassembled WGS sequence"/>
</dbReference>
<feature type="signal peptide" evidence="3">
    <location>
        <begin position="1"/>
        <end position="19"/>
    </location>
</feature>
<dbReference type="PANTHER" id="PTHR10380">
    <property type="entry name" value="CUTICLE PROTEIN"/>
    <property type="match status" value="1"/>
</dbReference>
<dbReference type="OrthoDB" id="6368834at2759"/>
<dbReference type="InParanoid" id="A0A482WUQ7"/>
<dbReference type="PROSITE" id="PS00233">
    <property type="entry name" value="CHIT_BIND_RR_1"/>
    <property type="match status" value="1"/>
</dbReference>
<dbReference type="AlphaFoldDB" id="A0A482WUQ7"/>
<protein>
    <submittedName>
        <fullName evidence="4">Uncharacterized protein</fullName>
    </submittedName>
</protein>
<dbReference type="PROSITE" id="PS51155">
    <property type="entry name" value="CHIT_BIND_RR_2"/>
    <property type="match status" value="1"/>
</dbReference>
<dbReference type="PANTHER" id="PTHR10380:SF173">
    <property type="entry name" value="CUTICULAR PROTEIN 47EF, ISOFORM C-RELATED"/>
    <property type="match status" value="1"/>
</dbReference>
<evidence type="ECO:0000256" key="1">
    <source>
        <dbReference type="ARBA" id="ARBA00022460"/>
    </source>
</evidence>
<dbReference type="EMBL" id="QKKF02024683">
    <property type="protein sequence ID" value="RZF37339.1"/>
    <property type="molecule type" value="Genomic_DNA"/>
</dbReference>
<name>A0A482WUQ7_LAOST</name>
<feature type="chain" id="PRO_5019799160" evidence="3">
    <location>
        <begin position="20"/>
        <end position="130"/>
    </location>
</feature>
<accession>A0A482WUQ7</accession>
<gene>
    <name evidence="4" type="ORF">LSTR_LSTR011088</name>
</gene>
<sequence>MQPATVVVFGGLLLAVASAAPQFAAQPQFAAAAVPQRAPVATLDRHQVFDDFGQFSLTFTTADGTQVTKQGVLKPNADGTDNVLVEYGSYRYKSPEGQDIEVEYTADENGFHPTSKAIPVHQAAPSAVFV</sequence>
<dbReference type="GO" id="GO:0008010">
    <property type="term" value="F:structural constituent of chitin-based larval cuticle"/>
    <property type="evidence" value="ECO:0007669"/>
    <property type="project" value="TreeGrafter"/>
</dbReference>
<evidence type="ECO:0000313" key="5">
    <source>
        <dbReference type="Proteomes" id="UP000291343"/>
    </source>
</evidence>
<dbReference type="Pfam" id="PF00379">
    <property type="entry name" value="Chitin_bind_4"/>
    <property type="match status" value="1"/>
</dbReference>
<organism evidence="4 5">
    <name type="scientific">Laodelphax striatellus</name>
    <name type="common">Small brown planthopper</name>
    <name type="synonym">Delphax striatella</name>
    <dbReference type="NCBI Taxonomy" id="195883"/>
    <lineage>
        <taxon>Eukaryota</taxon>
        <taxon>Metazoa</taxon>
        <taxon>Ecdysozoa</taxon>
        <taxon>Arthropoda</taxon>
        <taxon>Hexapoda</taxon>
        <taxon>Insecta</taxon>
        <taxon>Pterygota</taxon>
        <taxon>Neoptera</taxon>
        <taxon>Paraneoptera</taxon>
        <taxon>Hemiptera</taxon>
        <taxon>Auchenorrhyncha</taxon>
        <taxon>Fulgoroidea</taxon>
        <taxon>Delphacidae</taxon>
        <taxon>Criomorphinae</taxon>
        <taxon>Laodelphax</taxon>
    </lineage>
</organism>
<dbReference type="InterPro" id="IPR000618">
    <property type="entry name" value="Insect_cuticle"/>
</dbReference>
<dbReference type="STRING" id="195883.A0A482WUQ7"/>
<dbReference type="GO" id="GO:0062129">
    <property type="term" value="C:chitin-based extracellular matrix"/>
    <property type="evidence" value="ECO:0007669"/>
    <property type="project" value="TreeGrafter"/>
</dbReference>
<keyword evidence="3" id="KW-0732">Signal</keyword>